<dbReference type="AlphaFoldDB" id="A0A1N7G4H4"/>
<dbReference type="EMBL" id="FTNP01000009">
    <property type="protein sequence ID" value="SIS07497.1"/>
    <property type="molecule type" value="Genomic_DNA"/>
</dbReference>
<keyword evidence="2" id="KW-1185">Reference proteome</keyword>
<name>A0A1N7G4H4_9EURY</name>
<organism evidence="1 2">
    <name type="scientific">Natronorubrum daqingense</name>
    <dbReference type="NCBI Taxonomy" id="588898"/>
    <lineage>
        <taxon>Archaea</taxon>
        <taxon>Methanobacteriati</taxon>
        <taxon>Methanobacteriota</taxon>
        <taxon>Stenosarchaea group</taxon>
        <taxon>Halobacteria</taxon>
        <taxon>Halobacteriales</taxon>
        <taxon>Natrialbaceae</taxon>
        <taxon>Natronorubrum</taxon>
    </lineage>
</organism>
<evidence type="ECO:0000313" key="2">
    <source>
        <dbReference type="Proteomes" id="UP000185687"/>
    </source>
</evidence>
<gene>
    <name evidence="1" type="ORF">SAMN05421809_3716</name>
</gene>
<evidence type="ECO:0000313" key="1">
    <source>
        <dbReference type="EMBL" id="SIS07497.1"/>
    </source>
</evidence>
<protein>
    <submittedName>
        <fullName evidence="1">Uncharacterized protein</fullName>
    </submittedName>
</protein>
<proteinExistence type="predicted"/>
<dbReference type="Proteomes" id="UP000185687">
    <property type="component" value="Unassembled WGS sequence"/>
</dbReference>
<accession>A0A1N7G4H4</accession>
<reference evidence="1 2" key="1">
    <citation type="submission" date="2017-01" db="EMBL/GenBank/DDBJ databases">
        <authorList>
            <person name="Mah S.A."/>
            <person name="Swanson W.J."/>
            <person name="Moy G.W."/>
            <person name="Vacquier V.D."/>
        </authorList>
    </citation>
    <scope>NUCLEOTIDE SEQUENCE [LARGE SCALE GENOMIC DNA]</scope>
    <source>
        <strain evidence="1 2">CGMCC 1.8909</strain>
    </source>
</reference>
<sequence length="48" mass="5435">MVRDSIGHSSLFGQRESELKTAVWAAVGCELANTIHWEVNEYNVRQSD</sequence>